<keyword evidence="2 7" id="KW-0812">Transmembrane</keyword>
<keyword evidence="10" id="KW-1185">Reference proteome</keyword>
<feature type="transmembrane region" description="Helical" evidence="7">
    <location>
        <begin position="219"/>
        <end position="252"/>
    </location>
</feature>
<evidence type="ECO:0000256" key="5">
    <source>
        <dbReference type="ARBA" id="ARBA00038359"/>
    </source>
</evidence>
<feature type="domain" description="Rhodopsin" evidence="8">
    <location>
        <begin position="24"/>
        <end position="274"/>
    </location>
</feature>
<sequence>MVLPGPLIETWVLYAAGTLIIFARILCRWRMIGPSNFKTDDYLIVPAWLTYTAMTLAAHIVGGHGDIHALTLDERRALVLAPPEVSEPVVMGTKWFCVGVATYITFIWLLKFNMLFLYQRIVNGLWVEKFIIPTMGLVVVTYISIMMLLFLPCRPYDRMWIIFPDQGGTPPSPHFCKPQSFLNMVPPLVMNLVTDLCIMAIPAPVILPVRTTLLRKIGLIVLFFAGFFIMLAAVMRVVFVLVLGNGVTAAIWSCREDIVAILVGQAILIRPLFTRSFWTRDFASVSRARLNPPDDENDSKTAGGGYALSQVRFRTTARDPFSLSAALASLQGSEAADKEVEDSGASTVSSRGGTPPRVPDKDGGMRGPPAGLVINSLAFRFLPLNQLITELEQNATVCKEFLVWMALNETTFIPGLREDIAFQIFNQGQS</sequence>
<keyword evidence="4 7" id="KW-0472">Membrane</keyword>
<feature type="transmembrane region" description="Helical" evidence="7">
    <location>
        <begin position="188"/>
        <end position="207"/>
    </location>
</feature>
<dbReference type="EMBL" id="JAUKUD010000004">
    <property type="protein sequence ID" value="KAK0747180.1"/>
    <property type="molecule type" value="Genomic_DNA"/>
</dbReference>
<dbReference type="InterPro" id="IPR049326">
    <property type="entry name" value="Rhodopsin_dom_fungi"/>
</dbReference>
<reference evidence="9" key="1">
    <citation type="submission" date="2023-06" db="EMBL/GenBank/DDBJ databases">
        <title>Genome-scale phylogeny and comparative genomics of the fungal order Sordariales.</title>
        <authorList>
            <consortium name="Lawrence Berkeley National Laboratory"/>
            <person name="Hensen N."/>
            <person name="Bonometti L."/>
            <person name="Westerberg I."/>
            <person name="Brannstrom I.O."/>
            <person name="Guillou S."/>
            <person name="Cros-Aarteil S."/>
            <person name="Calhoun S."/>
            <person name="Haridas S."/>
            <person name="Kuo A."/>
            <person name="Mondo S."/>
            <person name="Pangilinan J."/>
            <person name="Riley R."/>
            <person name="LaButti K."/>
            <person name="Andreopoulos B."/>
            <person name="Lipzen A."/>
            <person name="Chen C."/>
            <person name="Yanf M."/>
            <person name="Daum C."/>
            <person name="Ng V."/>
            <person name="Clum A."/>
            <person name="Steindorff A."/>
            <person name="Ohm R."/>
            <person name="Martin F."/>
            <person name="Silar P."/>
            <person name="Natvig D."/>
            <person name="Lalanne C."/>
            <person name="Gautier V."/>
            <person name="Ament-velasquez S.L."/>
            <person name="Kruys A."/>
            <person name="Hutchinson M.I."/>
            <person name="Powell A.J."/>
            <person name="Barry K."/>
            <person name="Miller A.N."/>
            <person name="Grigoriev I.V."/>
            <person name="Debuchy R."/>
            <person name="Gladieux P."/>
            <person name="Thoren M.H."/>
            <person name="Johannesson H."/>
        </authorList>
    </citation>
    <scope>NUCLEOTIDE SEQUENCE</scope>
    <source>
        <strain evidence="9">SMH3187-1</strain>
    </source>
</reference>
<gene>
    <name evidence="9" type="ORF">B0T18DRAFT_429999</name>
</gene>
<comment type="caution">
    <text evidence="9">The sequence shown here is derived from an EMBL/GenBank/DDBJ whole genome shotgun (WGS) entry which is preliminary data.</text>
</comment>
<feature type="region of interest" description="Disordered" evidence="6">
    <location>
        <begin position="334"/>
        <end position="367"/>
    </location>
</feature>
<proteinExistence type="inferred from homology"/>
<comment type="subcellular location">
    <subcellularLocation>
        <location evidence="1">Membrane</location>
        <topology evidence="1">Multi-pass membrane protein</topology>
    </subcellularLocation>
</comment>
<dbReference type="InterPro" id="IPR052337">
    <property type="entry name" value="SAT4-like"/>
</dbReference>
<evidence type="ECO:0000256" key="7">
    <source>
        <dbReference type="SAM" id="Phobius"/>
    </source>
</evidence>
<evidence type="ECO:0000256" key="3">
    <source>
        <dbReference type="ARBA" id="ARBA00022989"/>
    </source>
</evidence>
<dbReference type="Proteomes" id="UP001172155">
    <property type="component" value="Unassembled WGS sequence"/>
</dbReference>
<evidence type="ECO:0000256" key="2">
    <source>
        <dbReference type="ARBA" id="ARBA00022692"/>
    </source>
</evidence>
<evidence type="ECO:0000256" key="4">
    <source>
        <dbReference type="ARBA" id="ARBA00023136"/>
    </source>
</evidence>
<name>A0AA40K5Y8_9PEZI</name>
<evidence type="ECO:0000259" key="8">
    <source>
        <dbReference type="Pfam" id="PF20684"/>
    </source>
</evidence>
<dbReference type="PANTHER" id="PTHR33048">
    <property type="entry name" value="PTH11-LIKE INTEGRAL MEMBRANE PROTEIN (AFU_ORTHOLOGUE AFUA_5G11245)"/>
    <property type="match status" value="1"/>
</dbReference>
<feature type="transmembrane region" description="Helical" evidence="7">
    <location>
        <begin position="12"/>
        <end position="31"/>
    </location>
</feature>
<evidence type="ECO:0000313" key="9">
    <source>
        <dbReference type="EMBL" id="KAK0747180.1"/>
    </source>
</evidence>
<protein>
    <recommendedName>
        <fullName evidence="8">Rhodopsin domain-containing protein</fullName>
    </recommendedName>
</protein>
<dbReference type="PANTHER" id="PTHR33048:SF2">
    <property type="entry name" value="SRPK"/>
    <property type="match status" value="1"/>
</dbReference>
<dbReference type="GO" id="GO:0016020">
    <property type="term" value="C:membrane"/>
    <property type="evidence" value="ECO:0007669"/>
    <property type="project" value="UniProtKB-SubCell"/>
</dbReference>
<dbReference type="AlphaFoldDB" id="A0AA40K5Y8"/>
<feature type="transmembrane region" description="Helical" evidence="7">
    <location>
        <begin position="43"/>
        <end position="62"/>
    </location>
</feature>
<evidence type="ECO:0000313" key="10">
    <source>
        <dbReference type="Proteomes" id="UP001172155"/>
    </source>
</evidence>
<feature type="transmembrane region" description="Helical" evidence="7">
    <location>
        <begin position="93"/>
        <end position="118"/>
    </location>
</feature>
<evidence type="ECO:0000256" key="1">
    <source>
        <dbReference type="ARBA" id="ARBA00004141"/>
    </source>
</evidence>
<dbReference type="Pfam" id="PF20684">
    <property type="entry name" value="Fung_rhodopsin"/>
    <property type="match status" value="1"/>
</dbReference>
<organism evidence="9 10">
    <name type="scientific">Schizothecium vesticola</name>
    <dbReference type="NCBI Taxonomy" id="314040"/>
    <lineage>
        <taxon>Eukaryota</taxon>
        <taxon>Fungi</taxon>
        <taxon>Dikarya</taxon>
        <taxon>Ascomycota</taxon>
        <taxon>Pezizomycotina</taxon>
        <taxon>Sordariomycetes</taxon>
        <taxon>Sordariomycetidae</taxon>
        <taxon>Sordariales</taxon>
        <taxon>Schizotheciaceae</taxon>
        <taxon>Schizothecium</taxon>
    </lineage>
</organism>
<comment type="similarity">
    <text evidence="5">Belongs to the SAT4 family.</text>
</comment>
<evidence type="ECO:0000256" key="6">
    <source>
        <dbReference type="SAM" id="MobiDB-lite"/>
    </source>
</evidence>
<feature type="transmembrane region" description="Helical" evidence="7">
    <location>
        <begin position="130"/>
        <end position="151"/>
    </location>
</feature>
<accession>A0AA40K5Y8</accession>
<keyword evidence="3 7" id="KW-1133">Transmembrane helix</keyword>